<evidence type="ECO:0000259" key="2">
    <source>
        <dbReference type="PROSITE" id="PS50090"/>
    </source>
</evidence>
<dbReference type="PANTHER" id="PTHR46734:SF1">
    <property type="entry name" value="TELOMERIC REPEAT-BINDING FACTOR 1"/>
    <property type="match status" value="1"/>
</dbReference>
<feature type="domain" description="HTH myb-type" evidence="3">
    <location>
        <begin position="1"/>
        <end position="51"/>
    </location>
</feature>
<evidence type="ECO:0000313" key="4">
    <source>
        <dbReference type="EMBL" id="KIM23582.1"/>
    </source>
</evidence>
<dbReference type="HOGENOM" id="CLU_201538_0_0_1"/>
<sequence>KKVRKKWTIEETKMLVDGCNKHGVGNWKSMLDDTELKFDIDRTPVDLKDRY</sequence>
<dbReference type="Proteomes" id="UP000054097">
    <property type="component" value="Unassembled WGS sequence"/>
</dbReference>
<gene>
    <name evidence="4" type="ORF">M408DRAFT_34259</name>
</gene>
<organism evidence="4 5">
    <name type="scientific">Serendipita vermifera MAFF 305830</name>
    <dbReference type="NCBI Taxonomy" id="933852"/>
    <lineage>
        <taxon>Eukaryota</taxon>
        <taxon>Fungi</taxon>
        <taxon>Dikarya</taxon>
        <taxon>Basidiomycota</taxon>
        <taxon>Agaricomycotina</taxon>
        <taxon>Agaricomycetes</taxon>
        <taxon>Sebacinales</taxon>
        <taxon>Serendipitaceae</taxon>
        <taxon>Serendipita</taxon>
    </lineage>
</organism>
<dbReference type="SUPFAM" id="SSF46689">
    <property type="entry name" value="Homeodomain-like"/>
    <property type="match status" value="1"/>
</dbReference>
<dbReference type="PROSITE" id="PS50090">
    <property type="entry name" value="MYB_LIKE"/>
    <property type="match status" value="1"/>
</dbReference>
<dbReference type="Gene3D" id="1.10.10.60">
    <property type="entry name" value="Homeodomain-like"/>
    <property type="match status" value="1"/>
</dbReference>
<feature type="non-terminal residue" evidence="4">
    <location>
        <position position="1"/>
    </location>
</feature>
<evidence type="ECO:0000313" key="5">
    <source>
        <dbReference type="Proteomes" id="UP000054097"/>
    </source>
</evidence>
<feature type="non-terminal residue" evidence="4">
    <location>
        <position position="51"/>
    </location>
</feature>
<dbReference type="InterPro" id="IPR052450">
    <property type="entry name" value="TRBD-Containing_Protein"/>
</dbReference>
<name>A0A0C2X2C2_SERVB</name>
<dbReference type="EMBL" id="KN824335">
    <property type="protein sequence ID" value="KIM23582.1"/>
    <property type="molecule type" value="Genomic_DNA"/>
</dbReference>
<dbReference type="OrthoDB" id="608866at2759"/>
<dbReference type="PANTHER" id="PTHR46734">
    <property type="entry name" value="TELOMERIC REPEAT-BINDING FACTOR 1 TERF1"/>
    <property type="match status" value="1"/>
</dbReference>
<evidence type="ECO:0000259" key="3">
    <source>
        <dbReference type="PROSITE" id="PS51294"/>
    </source>
</evidence>
<dbReference type="PROSITE" id="PS51294">
    <property type="entry name" value="HTH_MYB"/>
    <property type="match status" value="1"/>
</dbReference>
<reference evidence="4 5" key="1">
    <citation type="submission" date="2014-04" db="EMBL/GenBank/DDBJ databases">
        <authorList>
            <consortium name="DOE Joint Genome Institute"/>
            <person name="Kuo A."/>
            <person name="Zuccaro A."/>
            <person name="Kohler A."/>
            <person name="Nagy L.G."/>
            <person name="Floudas D."/>
            <person name="Copeland A."/>
            <person name="Barry K.W."/>
            <person name="Cichocki N."/>
            <person name="Veneault-Fourrey C."/>
            <person name="LaButti K."/>
            <person name="Lindquist E.A."/>
            <person name="Lipzen A."/>
            <person name="Lundell T."/>
            <person name="Morin E."/>
            <person name="Murat C."/>
            <person name="Sun H."/>
            <person name="Tunlid A."/>
            <person name="Henrissat B."/>
            <person name="Grigoriev I.V."/>
            <person name="Hibbett D.S."/>
            <person name="Martin F."/>
            <person name="Nordberg H.P."/>
            <person name="Cantor M.N."/>
            <person name="Hua S.X."/>
        </authorList>
    </citation>
    <scope>NUCLEOTIDE SEQUENCE [LARGE SCALE GENOMIC DNA]</scope>
    <source>
        <strain evidence="4 5">MAFF 305830</strain>
    </source>
</reference>
<reference evidence="5" key="2">
    <citation type="submission" date="2015-01" db="EMBL/GenBank/DDBJ databases">
        <title>Evolutionary Origins and Diversification of the Mycorrhizal Mutualists.</title>
        <authorList>
            <consortium name="DOE Joint Genome Institute"/>
            <consortium name="Mycorrhizal Genomics Consortium"/>
            <person name="Kohler A."/>
            <person name="Kuo A."/>
            <person name="Nagy L.G."/>
            <person name="Floudas D."/>
            <person name="Copeland A."/>
            <person name="Barry K.W."/>
            <person name="Cichocki N."/>
            <person name="Veneault-Fourrey C."/>
            <person name="LaButti K."/>
            <person name="Lindquist E.A."/>
            <person name="Lipzen A."/>
            <person name="Lundell T."/>
            <person name="Morin E."/>
            <person name="Murat C."/>
            <person name="Riley R."/>
            <person name="Ohm R."/>
            <person name="Sun H."/>
            <person name="Tunlid A."/>
            <person name="Henrissat B."/>
            <person name="Grigoriev I.V."/>
            <person name="Hibbett D.S."/>
            <person name="Martin F."/>
        </authorList>
    </citation>
    <scope>NUCLEOTIDE SEQUENCE [LARGE SCALE GENOMIC DNA]</scope>
    <source>
        <strain evidence="5">MAFF 305830</strain>
    </source>
</reference>
<protein>
    <submittedName>
        <fullName evidence="4">Uncharacterized protein</fullName>
    </submittedName>
</protein>
<dbReference type="InterPro" id="IPR009057">
    <property type="entry name" value="Homeodomain-like_sf"/>
</dbReference>
<evidence type="ECO:0000256" key="1">
    <source>
        <dbReference type="ARBA" id="ARBA00023242"/>
    </source>
</evidence>
<keyword evidence="5" id="KW-1185">Reference proteome</keyword>
<proteinExistence type="predicted"/>
<dbReference type="InterPro" id="IPR001005">
    <property type="entry name" value="SANT/Myb"/>
</dbReference>
<accession>A0A0C2X2C2</accession>
<feature type="domain" description="Myb-like" evidence="2">
    <location>
        <begin position="1"/>
        <end position="51"/>
    </location>
</feature>
<dbReference type="STRING" id="933852.A0A0C2X2C2"/>
<dbReference type="AlphaFoldDB" id="A0A0C2X2C2"/>
<keyword evidence="1" id="KW-0539">Nucleus</keyword>
<dbReference type="InterPro" id="IPR017930">
    <property type="entry name" value="Myb_dom"/>
</dbReference>
<dbReference type="Pfam" id="PF00249">
    <property type="entry name" value="Myb_DNA-binding"/>
    <property type="match status" value="1"/>
</dbReference>
<dbReference type="CDD" id="cd11660">
    <property type="entry name" value="SANT_TRF"/>
    <property type="match status" value="1"/>
</dbReference>